<dbReference type="AlphaFoldDB" id="A0A0F9I7Y9"/>
<evidence type="ECO:0000256" key="1">
    <source>
        <dbReference type="SAM" id="Phobius"/>
    </source>
</evidence>
<comment type="caution">
    <text evidence="2">The sequence shown here is derived from an EMBL/GenBank/DDBJ whole genome shotgun (WGS) entry which is preliminary data.</text>
</comment>
<organism evidence="2">
    <name type="scientific">marine sediment metagenome</name>
    <dbReference type="NCBI Taxonomy" id="412755"/>
    <lineage>
        <taxon>unclassified sequences</taxon>
        <taxon>metagenomes</taxon>
        <taxon>ecological metagenomes</taxon>
    </lineage>
</organism>
<name>A0A0F9I7Y9_9ZZZZ</name>
<keyword evidence="1" id="KW-0812">Transmembrane</keyword>
<feature type="transmembrane region" description="Helical" evidence="1">
    <location>
        <begin position="101"/>
        <end position="123"/>
    </location>
</feature>
<dbReference type="EMBL" id="LAZR01013060">
    <property type="protein sequence ID" value="KKM23746.1"/>
    <property type="molecule type" value="Genomic_DNA"/>
</dbReference>
<evidence type="ECO:0000313" key="2">
    <source>
        <dbReference type="EMBL" id="KKM23746.1"/>
    </source>
</evidence>
<keyword evidence="1" id="KW-1133">Transmembrane helix</keyword>
<protein>
    <submittedName>
        <fullName evidence="2">Uncharacterized protein</fullName>
    </submittedName>
</protein>
<proteinExistence type="predicted"/>
<sequence length="129" mass="14862">RNASTMRWHYISLPASLGLGEPAQINAKFSEPGKPDWTGPWTDVEVFYPGQVSWPRLTDPKQHPGADRIAQRVPVAYRHTERQLALYGVEVEFSKEIKRQWLWTLGMSVGLIVAFGFSMMMLFRRREEA</sequence>
<reference evidence="2" key="1">
    <citation type="journal article" date="2015" name="Nature">
        <title>Complex archaea that bridge the gap between prokaryotes and eukaryotes.</title>
        <authorList>
            <person name="Spang A."/>
            <person name="Saw J.H."/>
            <person name="Jorgensen S.L."/>
            <person name="Zaremba-Niedzwiedzka K."/>
            <person name="Martijn J."/>
            <person name="Lind A.E."/>
            <person name="van Eijk R."/>
            <person name="Schleper C."/>
            <person name="Guy L."/>
            <person name="Ettema T.J."/>
        </authorList>
    </citation>
    <scope>NUCLEOTIDE SEQUENCE</scope>
</reference>
<keyword evidence="1" id="KW-0472">Membrane</keyword>
<gene>
    <name evidence="2" type="ORF">LCGC14_1612110</name>
</gene>
<accession>A0A0F9I7Y9</accession>
<feature type="non-terminal residue" evidence="2">
    <location>
        <position position="1"/>
    </location>
</feature>